<reference evidence="1 2" key="1">
    <citation type="journal article" date="2013" name="Antonie Van Leeuwenhoek">
        <title>Sphingomonas ginsenosidivorax sp. nov., with the ability to transform ginsenosides.</title>
        <authorList>
            <person name="Jin X.F."/>
            <person name="Kim J.K."/>
            <person name="Liu Q.M."/>
            <person name="Kang M.S."/>
            <person name="He D."/>
            <person name="Jin F.X."/>
            <person name="Kim S.C."/>
            <person name="Im W.T."/>
        </authorList>
    </citation>
    <scope>NUCLEOTIDE SEQUENCE [LARGE SCALE GENOMIC DNA]</scope>
    <source>
        <strain evidence="1 2">KHI67</strain>
    </source>
</reference>
<protein>
    <submittedName>
        <fullName evidence="1">Class I SAM-dependent methyltransferase</fullName>
    </submittedName>
</protein>
<sequence>MSFHDLHTPLIRARGATANAFNRSVYAGLKSGGRYVVIDHAAAAGSGARDTESLHRIDPTLVVEDVLEAGFVLDAQSNLLANDTDTHAIRVFDPAVKGETDRFAYRFIRP</sequence>
<dbReference type="GO" id="GO:0008168">
    <property type="term" value="F:methyltransferase activity"/>
    <property type="evidence" value="ECO:0007669"/>
    <property type="project" value="UniProtKB-KW"/>
</dbReference>
<dbReference type="EMBL" id="VOQR01000001">
    <property type="protein sequence ID" value="TXC71361.1"/>
    <property type="molecule type" value="Genomic_DNA"/>
</dbReference>
<dbReference type="GO" id="GO:0032259">
    <property type="term" value="P:methylation"/>
    <property type="evidence" value="ECO:0007669"/>
    <property type="project" value="UniProtKB-KW"/>
</dbReference>
<dbReference type="Proteomes" id="UP000321250">
    <property type="component" value="Unassembled WGS sequence"/>
</dbReference>
<dbReference type="OrthoDB" id="9342567at2"/>
<evidence type="ECO:0000313" key="2">
    <source>
        <dbReference type="Proteomes" id="UP000321250"/>
    </source>
</evidence>
<keyword evidence="1" id="KW-0489">Methyltransferase</keyword>
<organism evidence="1 2">
    <name type="scientific">Sphingomonas ginsenosidivorax</name>
    <dbReference type="NCBI Taxonomy" id="862135"/>
    <lineage>
        <taxon>Bacteria</taxon>
        <taxon>Pseudomonadati</taxon>
        <taxon>Pseudomonadota</taxon>
        <taxon>Alphaproteobacteria</taxon>
        <taxon>Sphingomonadales</taxon>
        <taxon>Sphingomonadaceae</taxon>
        <taxon>Sphingomonas</taxon>
    </lineage>
</organism>
<dbReference type="RefSeq" id="WP_147082574.1">
    <property type="nucleotide sequence ID" value="NZ_VOQR01000001.1"/>
</dbReference>
<evidence type="ECO:0000313" key="1">
    <source>
        <dbReference type="EMBL" id="TXC71361.1"/>
    </source>
</evidence>
<accession>A0A5C6UGK5</accession>
<keyword evidence="1" id="KW-0808">Transferase</keyword>
<proteinExistence type="predicted"/>
<dbReference type="AlphaFoldDB" id="A0A5C6UGK5"/>
<keyword evidence="2" id="KW-1185">Reference proteome</keyword>
<comment type="caution">
    <text evidence="1">The sequence shown here is derived from an EMBL/GenBank/DDBJ whole genome shotgun (WGS) entry which is preliminary data.</text>
</comment>
<name>A0A5C6UGK5_9SPHN</name>
<gene>
    <name evidence="1" type="ORF">FSB78_10725</name>
</gene>